<evidence type="ECO:0000313" key="3">
    <source>
        <dbReference type="EMBL" id="TCL35616.1"/>
    </source>
</evidence>
<protein>
    <submittedName>
        <fullName evidence="3">DNA invertase Pin-like site-specific DNA recombinase</fullName>
    </submittedName>
</protein>
<dbReference type="PROSITE" id="PS51736">
    <property type="entry name" value="RECOMBINASES_3"/>
    <property type="match status" value="1"/>
</dbReference>
<organism evidence="3 4">
    <name type="scientific">Anaerospora hongkongensis</name>
    <dbReference type="NCBI Taxonomy" id="244830"/>
    <lineage>
        <taxon>Bacteria</taxon>
        <taxon>Bacillati</taxon>
        <taxon>Bacillota</taxon>
        <taxon>Negativicutes</taxon>
        <taxon>Selenomonadales</taxon>
        <taxon>Sporomusaceae</taxon>
        <taxon>Anaerospora</taxon>
    </lineage>
</organism>
<gene>
    <name evidence="3" type="ORF">EV210_11180</name>
</gene>
<dbReference type="PROSITE" id="PS51737">
    <property type="entry name" value="RECOMBINASE_DNA_BIND"/>
    <property type="match status" value="1"/>
</dbReference>
<dbReference type="Proteomes" id="UP000295063">
    <property type="component" value="Unassembled WGS sequence"/>
</dbReference>
<dbReference type="Pfam" id="PF00239">
    <property type="entry name" value="Resolvase"/>
    <property type="match status" value="1"/>
</dbReference>
<dbReference type="RefSeq" id="WP_132082365.1">
    <property type="nucleotide sequence ID" value="NZ_SLUI01000011.1"/>
</dbReference>
<dbReference type="Gene3D" id="3.40.50.1390">
    <property type="entry name" value="Resolvase, N-terminal catalytic domain"/>
    <property type="match status" value="1"/>
</dbReference>
<keyword evidence="4" id="KW-1185">Reference proteome</keyword>
<dbReference type="InterPro" id="IPR038109">
    <property type="entry name" value="DNA_bind_recomb_sf"/>
</dbReference>
<dbReference type="Pfam" id="PF13408">
    <property type="entry name" value="Zn_ribbon_recom"/>
    <property type="match status" value="1"/>
</dbReference>
<dbReference type="AlphaFoldDB" id="A0A4R1PX50"/>
<dbReference type="Gene3D" id="3.90.1750.20">
    <property type="entry name" value="Putative Large Serine Recombinase, Chain B, Domain 2"/>
    <property type="match status" value="1"/>
</dbReference>
<sequence length="450" mass="53226">MPKMLRAALYIRVSREEQVLHGYSIEAQKQALTEYAQKNNLHIVDYYMDEGYTARKRYTKRKEFMRMLEDVQAGNIDIILFIKLDRWFRSVRDYYKIQDILEKHNVNWKTIHENYDTSTASGRLHINIMLSVAQDEADRTSERIKFVFASKVQKGEVLSGKTAFGYKIEKKKLVIVPEKAEIVREIFSFTLKHQNISATITYIKDTFGIHFMHNTIVRMLKKRIYIGEHRGVENFCEPIVDRAVFDTIQVILKKNIRSNKSRTTYVYTGLLICPECGQKLISSKTVHSNGSISYVYRCNRHYINKICTFNKIIGEKKLDTFLLSNIEQQLSDFIAYHEIKENNTPKTTMANEREKIRNRMEKLKDLYLDDLIDKHTYKYEYEDLSMRLKRLDTKQVQKKIDINALKSFLGKDVSIIYTELSRFEKQTLWRSIIKQIHFDPVTLKPQIIFS</sequence>
<name>A0A4R1PX50_9FIRM</name>
<dbReference type="InterPro" id="IPR006119">
    <property type="entry name" value="Resolv_N"/>
</dbReference>
<dbReference type="Pfam" id="PF07508">
    <property type="entry name" value="Recombinase"/>
    <property type="match status" value="1"/>
</dbReference>
<evidence type="ECO:0000313" key="4">
    <source>
        <dbReference type="Proteomes" id="UP000295063"/>
    </source>
</evidence>
<dbReference type="InterPro" id="IPR036162">
    <property type="entry name" value="Resolvase-like_N_sf"/>
</dbReference>
<dbReference type="GO" id="GO:0000150">
    <property type="term" value="F:DNA strand exchange activity"/>
    <property type="evidence" value="ECO:0007669"/>
    <property type="project" value="InterPro"/>
</dbReference>
<dbReference type="InterPro" id="IPR050639">
    <property type="entry name" value="SSR_resolvase"/>
</dbReference>
<dbReference type="EMBL" id="SLUI01000011">
    <property type="protein sequence ID" value="TCL35616.1"/>
    <property type="molecule type" value="Genomic_DNA"/>
</dbReference>
<dbReference type="SMART" id="SM00857">
    <property type="entry name" value="Resolvase"/>
    <property type="match status" value="1"/>
</dbReference>
<reference evidence="3 4" key="1">
    <citation type="submission" date="2019-03" db="EMBL/GenBank/DDBJ databases">
        <title>Genomic Encyclopedia of Type Strains, Phase IV (KMG-IV): sequencing the most valuable type-strain genomes for metagenomic binning, comparative biology and taxonomic classification.</title>
        <authorList>
            <person name="Goeker M."/>
        </authorList>
    </citation>
    <scope>NUCLEOTIDE SEQUENCE [LARGE SCALE GENOMIC DNA]</scope>
    <source>
        <strain evidence="3 4">DSM 15969</strain>
    </source>
</reference>
<comment type="caution">
    <text evidence="3">The sequence shown here is derived from an EMBL/GenBank/DDBJ whole genome shotgun (WGS) entry which is preliminary data.</text>
</comment>
<accession>A0A4R1PX50</accession>
<dbReference type="InterPro" id="IPR011109">
    <property type="entry name" value="DNA_bind_recombinase_dom"/>
</dbReference>
<dbReference type="OrthoDB" id="1628005at2"/>
<dbReference type="InterPro" id="IPR025827">
    <property type="entry name" value="Zn_ribbon_recom_dom"/>
</dbReference>
<proteinExistence type="predicted"/>
<dbReference type="PANTHER" id="PTHR30461:SF23">
    <property type="entry name" value="DNA RECOMBINASE-RELATED"/>
    <property type="match status" value="1"/>
</dbReference>
<dbReference type="SUPFAM" id="SSF53041">
    <property type="entry name" value="Resolvase-like"/>
    <property type="match status" value="1"/>
</dbReference>
<dbReference type="CDD" id="cd00338">
    <property type="entry name" value="Ser_Recombinase"/>
    <property type="match status" value="1"/>
</dbReference>
<dbReference type="PANTHER" id="PTHR30461">
    <property type="entry name" value="DNA-INVERTASE FROM LAMBDOID PROPHAGE"/>
    <property type="match status" value="1"/>
</dbReference>
<feature type="domain" description="Resolvase/invertase-type recombinase catalytic" evidence="1">
    <location>
        <begin position="6"/>
        <end position="155"/>
    </location>
</feature>
<dbReference type="GO" id="GO:0003677">
    <property type="term" value="F:DNA binding"/>
    <property type="evidence" value="ECO:0007669"/>
    <property type="project" value="InterPro"/>
</dbReference>
<evidence type="ECO:0000259" key="1">
    <source>
        <dbReference type="PROSITE" id="PS51736"/>
    </source>
</evidence>
<feature type="domain" description="Recombinase" evidence="2">
    <location>
        <begin position="163"/>
        <end position="258"/>
    </location>
</feature>
<evidence type="ECO:0000259" key="2">
    <source>
        <dbReference type="PROSITE" id="PS51737"/>
    </source>
</evidence>